<sequence>MKTLEFHRNTEKDRVTVACAQGEVSVHSHCAYCKHCAGVRVGKRVLPSPQQQAMKGARGGAGIDESLLNAAMMFNSLVRDGDSIECSDDAGIGFASMYRR</sequence>
<dbReference type="Proteomes" id="UP000570823">
    <property type="component" value="Unassembled WGS sequence"/>
</dbReference>
<proteinExistence type="predicted"/>
<evidence type="ECO:0000313" key="1">
    <source>
        <dbReference type="EMBL" id="NVO67900.1"/>
    </source>
</evidence>
<reference evidence="1 2" key="1">
    <citation type="submission" date="2020-06" db="EMBL/GenBank/DDBJ databases">
        <title>Methanofollis fontis sp. nov., a methanogen isolated from marine sediments near a cold seep at Four-Way Closure Ridge offshore southwestern Taiwan.</title>
        <authorList>
            <person name="Chen S.-C."/>
            <person name="Teng N.-H."/>
            <person name="Lin Y.-S."/>
            <person name="Lai M.-C."/>
            <person name="Chen H.-H."/>
            <person name="Wang C.-C."/>
        </authorList>
    </citation>
    <scope>NUCLEOTIDE SEQUENCE [LARGE SCALE GENOMIC DNA]</scope>
    <source>
        <strain evidence="1 2">DSM 2702</strain>
    </source>
</reference>
<dbReference type="RefSeq" id="WP_176789500.1">
    <property type="nucleotide sequence ID" value="NZ_JABXWR010000001.1"/>
</dbReference>
<dbReference type="EMBL" id="JABXWR010000001">
    <property type="protein sequence ID" value="NVO67900.1"/>
    <property type="molecule type" value="Genomic_DNA"/>
</dbReference>
<keyword evidence="2" id="KW-1185">Reference proteome</keyword>
<accession>A0A7K4HSP1</accession>
<evidence type="ECO:0000313" key="2">
    <source>
        <dbReference type="Proteomes" id="UP000570823"/>
    </source>
</evidence>
<organism evidence="1 2">
    <name type="scientific">Methanofollis tationis</name>
    <dbReference type="NCBI Taxonomy" id="81417"/>
    <lineage>
        <taxon>Archaea</taxon>
        <taxon>Methanobacteriati</taxon>
        <taxon>Methanobacteriota</taxon>
        <taxon>Stenosarchaea group</taxon>
        <taxon>Methanomicrobia</taxon>
        <taxon>Methanomicrobiales</taxon>
        <taxon>Methanomicrobiaceae</taxon>
        <taxon>Methanofollis</taxon>
    </lineage>
</organism>
<dbReference type="OrthoDB" id="108487at2157"/>
<gene>
    <name evidence="1" type="ORF">HWN36_11430</name>
</gene>
<name>A0A7K4HSP1_9EURY</name>
<dbReference type="AlphaFoldDB" id="A0A7K4HSP1"/>
<comment type="caution">
    <text evidence="1">The sequence shown here is derived from an EMBL/GenBank/DDBJ whole genome shotgun (WGS) entry which is preliminary data.</text>
</comment>
<protein>
    <submittedName>
        <fullName evidence="1">Uncharacterized protein</fullName>
    </submittedName>
</protein>